<evidence type="ECO:0000256" key="1">
    <source>
        <dbReference type="ARBA" id="ARBA00008532"/>
    </source>
</evidence>
<dbReference type="AlphaFoldDB" id="A0A8S4AL45"/>
<dbReference type="OrthoDB" id="10016839at2759"/>
<sequence>LQQEAGSWLVVYLHPCINLDCHWLPVVPPISLSCWGRDARRHSVSELVDAVKGVGGFVGVGTVVSALAGLNHHDVLVEGLAVLAAELDPDGSGVVGAAAAAVDTGSTVSRSVLLQARTAGIGELDWLAGFLGSAALLSFLKKNKHKPGDLSVPSKRESENMAGLMAGFGHYTHAVVRGIPSSLAKEALRSSRAEVDLAGARREHEAYVEVLRTRLGLEVLELPADDALPDCVFVEDAAVVCGDTALITRPGAQSRRGEVGSPLLHDST</sequence>
<dbReference type="PANTHER" id="PTHR12737:SF17">
    <property type="entry name" value="N(G),N(G)-DIMETHYLARGININE DIMETHYLAMINOHYDROLASE 1"/>
    <property type="match status" value="1"/>
</dbReference>
<dbReference type="PANTHER" id="PTHR12737">
    <property type="entry name" value="DIMETHYLARGININE DIMETHYLAMINOHYDROLASE"/>
    <property type="match status" value="1"/>
</dbReference>
<dbReference type="GO" id="GO:0016403">
    <property type="term" value="F:dimethylargininase activity"/>
    <property type="evidence" value="ECO:0007669"/>
    <property type="project" value="TreeGrafter"/>
</dbReference>
<name>A0A8S4AL45_9TELE</name>
<dbReference type="GO" id="GO:0006525">
    <property type="term" value="P:arginine metabolic process"/>
    <property type="evidence" value="ECO:0007669"/>
    <property type="project" value="TreeGrafter"/>
</dbReference>
<dbReference type="InterPro" id="IPR033199">
    <property type="entry name" value="DDAH-like"/>
</dbReference>
<accession>A0A8S4AL45</accession>
<dbReference type="Proteomes" id="UP000677803">
    <property type="component" value="Unassembled WGS sequence"/>
</dbReference>
<dbReference type="Gene3D" id="3.75.10.10">
    <property type="entry name" value="L-arginine/glycine Amidinotransferase, Chain A"/>
    <property type="match status" value="1"/>
</dbReference>
<evidence type="ECO:0000313" key="3">
    <source>
        <dbReference type="EMBL" id="CAG5863519.1"/>
    </source>
</evidence>
<keyword evidence="4" id="KW-1185">Reference proteome</keyword>
<organism evidence="3 4">
    <name type="scientific">Menidia menidia</name>
    <name type="common">Atlantic silverside</name>
    <dbReference type="NCBI Taxonomy" id="238744"/>
    <lineage>
        <taxon>Eukaryota</taxon>
        <taxon>Metazoa</taxon>
        <taxon>Chordata</taxon>
        <taxon>Craniata</taxon>
        <taxon>Vertebrata</taxon>
        <taxon>Euteleostomi</taxon>
        <taxon>Actinopterygii</taxon>
        <taxon>Neopterygii</taxon>
        <taxon>Teleostei</taxon>
        <taxon>Neoteleostei</taxon>
        <taxon>Acanthomorphata</taxon>
        <taxon>Ovalentaria</taxon>
        <taxon>Atherinomorphae</taxon>
        <taxon>Atheriniformes</taxon>
        <taxon>Atherinopsidae</taxon>
        <taxon>Menidiinae</taxon>
        <taxon>Menidia</taxon>
    </lineage>
</organism>
<evidence type="ECO:0000313" key="4">
    <source>
        <dbReference type="Proteomes" id="UP000677803"/>
    </source>
</evidence>
<feature type="non-terminal residue" evidence="3">
    <location>
        <position position="268"/>
    </location>
</feature>
<dbReference type="EMBL" id="CAJRST010000002">
    <property type="protein sequence ID" value="CAG5863519.1"/>
    <property type="molecule type" value="Genomic_DNA"/>
</dbReference>
<dbReference type="SUPFAM" id="SSF55909">
    <property type="entry name" value="Pentein"/>
    <property type="match status" value="1"/>
</dbReference>
<comment type="caution">
    <text evidence="3">The sequence shown here is derived from an EMBL/GenBank/DDBJ whole genome shotgun (WGS) entry which is preliminary data.</text>
</comment>
<comment type="similarity">
    <text evidence="1">Belongs to the DDAH family.</text>
</comment>
<dbReference type="GO" id="GO:0005739">
    <property type="term" value="C:mitochondrion"/>
    <property type="evidence" value="ECO:0007669"/>
    <property type="project" value="TreeGrafter"/>
</dbReference>
<keyword evidence="2" id="KW-0378">Hydrolase</keyword>
<evidence type="ECO:0000256" key="2">
    <source>
        <dbReference type="ARBA" id="ARBA00022801"/>
    </source>
</evidence>
<protein>
    <submittedName>
        <fullName evidence="3">(Atlantic silverside) hypothetical protein</fullName>
    </submittedName>
</protein>
<dbReference type="GO" id="GO:0045429">
    <property type="term" value="P:positive regulation of nitric oxide biosynthetic process"/>
    <property type="evidence" value="ECO:0007669"/>
    <property type="project" value="TreeGrafter"/>
</dbReference>
<proteinExistence type="inferred from homology"/>
<dbReference type="GO" id="GO:0000052">
    <property type="term" value="P:citrulline metabolic process"/>
    <property type="evidence" value="ECO:0007669"/>
    <property type="project" value="TreeGrafter"/>
</dbReference>
<reference evidence="3" key="1">
    <citation type="submission" date="2021-05" db="EMBL/GenBank/DDBJ databases">
        <authorList>
            <person name="Tigano A."/>
        </authorList>
    </citation>
    <scope>NUCLEOTIDE SEQUENCE</scope>
</reference>
<gene>
    <name evidence="3" type="ORF">MMEN_LOCUS1414</name>
</gene>
<dbReference type="GO" id="GO:0016597">
    <property type="term" value="F:amino acid binding"/>
    <property type="evidence" value="ECO:0007669"/>
    <property type="project" value="TreeGrafter"/>
</dbReference>